<dbReference type="Gene3D" id="3.40.50.720">
    <property type="entry name" value="NAD(P)-binding Rossmann-like Domain"/>
    <property type="match status" value="1"/>
</dbReference>
<dbReference type="InterPro" id="IPR013328">
    <property type="entry name" value="6PGD_dom2"/>
</dbReference>
<sequence length="358" mass="38119">MKNVGIIGAGAIACGYAAFLEQAGHSVRLWSPRGNCASRRIKAEGAVETPCELRFIDSVGTLVDGADVLVLALPAFGHRAVLDALAPHIRPGQPVIISSHTAFGALYLGDLLTGKGVVAPIIAWSTTALTAKMPAQDVVRVGNLRARVDMSVLPEGQADAGLALCTSLFGERFLLRDDLLSIALSNLNPQNHLGIALCNATRMDKGEIWSQVGNMTPMVARLLEALDSERLAIAAGLGLSVRTVHEHFHLSYHVPQEAALADMFAEMQRRGLGGNGPATPSSRYVTEDVPFGLVPIILLGRLSGRQARLHQAGLDLISAMYGRDFAVECDLIEALRLDELSLDALRDAARAGTTRAVR</sequence>
<dbReference type="RefSeq" id="WP_274353040.1">
    <property type="nucleotide sequence ID" value="NZ_JAQZSM010000014.1"/>
</dbReference>
<dbReference type="InterPro" id="IPR051729">
    <property type="entry name" value="Opine/Lysopine_DH"/>
</dbReference>
<evidence type="ECO:0000313" key="8">
    <source>
        <dbReference type="Proteomes" id="UP001431784"/>
    </source>
</evidence>
<gene>
    <name evidence="7" type="ORF">PUT78_14780</name>
</gene>
<comment type="pathway">
    <text evidence="1">Cofactor biosynthesis; (R)-pantothenate biosynthesis; (R)-pantoate from 3-methyl-2-oxobutanoate: step 2/2.</text>
</comment>
<keyword evidence="8" id="KW-1185">Reference proteome</keyword>
<dbReference type="InterPro" id="IPR003421">
    <property type="entry name" value="Opine_DH"/>
</dbReference>
<reference evidence="7" key="1">
    <citation type="submission" date="2023-02" db="EMBL/GenBank/DDBJ databases">
        <title>Description of Roseinatronobacter alkalisoli sp. nov., an alkaliphilic bacerium isolated from soda soil.</title>
        <authorList>
            <person name="Wei W."/>
        </authorList>
    </citation>
    <scope>NUCLEOTIDE SEQUENCE</scope>
    <source>
        <strain evidence="7">HJB301</strain>
    </source>
</reference>
<dbReference type="SUPFAM" id="SSF48179">
    <property type="entry name" value="6-phosphogluconate dehydrogenase C-terminal domain-like"/>
    <property type="match status" value="1"/>
</dbReference>
<dbReference type="SUPFAM" id="SSF51735">
    <property type="entry name" value="NAD(P)-binding Rossmann-fold domains"/>
    <property type="match status" value="1"/>
</dbReference>
<accession>A0ABT5TEN3</accession>
<feature type="domain" description="Opine dehydrogenase" evidence="5">
    <location>
        <begin position="177"/>
        <end position="320"/>
    </location>
</feature>
<dbReference type="PANTHER" id="PTHR38015">
    <property type="entry name" value="BLR6086 PROTEIN"/>
    <property type="match status" value="1"/>
</dbReference>
<dbReference type="InterPro" id="IPR013332">
    <property type="entry name" value="KPR_N"/>
</dbReference>
<evidence type="ECO:0000313" key="7">
    <source>
        <dbReference type="EMBL" id="MDD7972363.1"/>
    </source>
</evidence>
<evidence type="ECO:0000256" key="1">
    <source>
        <dbReference type="ARBA" id="ARBA00004994"/>
    </source>
</evidence>
<dbReference type="Pfam" id="PF02317">
    <property type="entry name" value="Octopine_DH"/>
    <property type="match status" value="1"/>
</dbReference>
<evidence type="ECO:0000256" key="3">
    <source>
        <dbReference type="ARBA" id="ARBA00022655"/>
    </source>
</evidence>
<feature type="domain" description="Ketopantoate reductase N-terminal" evidence="6">
    <location>
        <begin position="4"/>
        <end position="97"/>
    </location>
</feature>
<proteinExistence type="predicted"/>
<dbReference type="Pfam" id="PF02558">
    <property type="entry name" value="ApbA"/>
    <property type="match status" value="1"/>
</dbReference>
<name>A0ABT5TEN3_9RHOB</name>
<dbReference type="InterPro" id="IPR008927">
    <property type="entry name" value="6-PGluconate_DH-like_C_sf"/>
</dbReference>
<organism evidence="7 8">
    <name type="scientific">Roseinatronobacter alkalisoli</name>
    <dbReference type="NCBI Taxonomy" id="3028235"/>
    <lineage>
        <taxon>Bacteria</taxon>
        <taxon>Pseudomonadati</taxon>
        <taxon>Pseudomonadota</taxon>
        <taxon>Alphaproteobacteria</taxon>
        <taxon>Rhodobacterales</taxon>
        <taxon>Paracoccaceae</taxon>
        <taxon>Roseinatronobacter</taxon>
    </lineage>
</organism>
<keyword evidence="3" id="KW-0566">Pantothenate biosynthesis</keyword>
<dbReference type="Proteomes" id="UP001431784">
    <property type="component" value="Unassembled WGS sequence"/>
</dbReference>
<evidence type="ECO:0000256" key="2">
    <source>
        <dbReference type="ARBA" id="ARBA00019465"/>
    </source>
</evidence>
<dbReference type="PANTHER" id="PTHR38015:SF1">
    <property type="entry name" value="OPINE DEHYDROGENASE DOMAIN-CONTAINING PROTEIN"/>
    <property type="match status" value="1"/>
</dbReference>
<comment type="caution">
    <text evidence="7">The sequence shown here is derived from an EMBL/GenBank/DDBJ whole genome shotgun (WGS) entry which is preliminary data.</text>
</comment>
<evidence type="ECO:0000256" key="4">
    <source>
        <dbReference type="ARBA" id="ARBA00048793"/>
    </source>
</evidence>
<dbReference type="Gene3D" id="1.10.1040.10">
    <property type="entry name" value="N-(1-d-carboxylethyl)-l-norvaline Dehydrogenase, domain 2"/>
    <property type="match status" value="1"/>
</dbReference>
<protein>
    <recommendedName>
        <fullName evidence="2">2-dehydropantoate 2-reductase</fullName>
    </recommendedName>
</protein>
<comment type="catalytic activity">
    <reaction evidence="4">
        <text>(R)-pantoate + NADP(+) = 2-dehydropantoate + NADPH + H(+)</text>
        <dbReference type="Rhea" id="RHEA:16233"/>
        <dbReference type="ChEBI" id="CHEBI:11561"/>
        <dbReference type="ChEBI" id="CHEBI:15378"/>
        <dbReference type="ChEBI" id="CHEBI:15980"/>
        <dbReference type="ChEBI" id="CHEBI:57783"/>
        <dbReference type="ChEBI" id="CHEBI:58349"/>
        <dbReference type="EC" id="1.1.1.169"/>
    </reaction>
</comment>
<evidence type="ECO:0000259" key="5">
    <source>
        <dbReference type="Pfam" id="PF02317"/>
    </source>
</evidence>
<evidence type="ECO:0000259" key="6">
    <source>
        <dbReference type="Pfam" id="PF02558"/>
    </source>
</evidence>
<dbReference type="EMBL" id="JAQZSM010000014">
    <property type="protein sequence ID" value="MDD7972363.1"/>
    <property type="molecule type" value="Genomic_DNA"/>
</dbReference>
<dbReference type="InterPro" id="IPR036291">
    <property type="entry name" value="NAD(P)-bd_dom_sf"/>
</dbReference>